<evidence type="ECO:0000313" key="3">
    <source>
        <dbReference type="Proteomes" id="UP001314205"/>
    </source>
</evidence>
<evidence type="ECO:0000313" key="2">
    <source>
        <dbReference type="EMBL" id="CAK1595075.1"/>
    </source>
</evidence>
<dbReference type="InterPro" id="IPR012337">
    <property type="entry name" value="RNaseH-like_sf"/>
</dbReference>
<feature type="domain" description="Integrase catalytic" evidence="1">
    <location>
        <begin position="34"/>
        <end position="192"/>
    </location>
</feature>
<gene>
    <name evidence="2" type="ORF">PARMNEM_LOCUS14609</name>
</gene>
<reference evidence="2 3" key="1">
    <citation type="submission" date="2023-11" db="EMBL/GenBank/DDBJ databases">
        <authorList>
            <person name="Hedman E."/>
            <person name="Englund M."/>
            <person name="Stromberg M."/>
            <person name="Nyberg Akerstrom W."/>
            <person name="Nylinder S."/>
            <person name="Jareborg N."/>
            <person name="Kallberg Y."/>
            <person name="Kronander E."/>
        </authorList>
    </citation>
    <scope>NUCLEOTIDE SEQUENCE [LARGE SCALE GENOMIC DNA]</scope>
</reference>
<dbReference type="PROSITE" id="PS50994">
    <property type="entry name" value="INTEGRASE"/>
    <property type="match status" value="1"/>
</dbReference>
<dbReference type="InterPro" id="IPR036397">
    <property type="entry name" value="RNaseH_sf"/>
</dbReference>
<accession>A0AAV1LJS1</accession>
<dbReference type="InterPro" id="IPR001584">
    <property type="entry name" value="Integrase_cat-core"/>
</dbReference>
<dbReference type="Pfam" id="PF00665">
    <property type="entry name" value="rve"/>
    <property type="match status" value="1"/>
</dbReference>
<dbReference type="PANTHER" id="PTHR37984:SF5">
    <property type="entry name" value="PROTEIN NYNRIN-LIKE"/>
    <property type="match status" value="1"/>
</dbReference>
<comment type="caution">
    <text evidence="2">The sequence shown here is derived from an EMBL/GenBank/DDBJ whole genome shotgun (WGS) entry which is preliminary data.</text>
</comment>
<dbReference type="EMBL" id="CAVLGL010000091">
    <property type="protein sequence ID" value="CAK1595075.1"/>
    <property type="molecule type" value="Genomic_DNA"/>
</dbReference>
<dbReference type="PANTHER" id="PTHR37984">
    <property type="entry name" value="PROTEIN CBG26694"/>
    <property type="match status" value="1"/>
</dbReference>
<keyword evidence="3" id="KW-1185">Reference proteome</keyword>
<sequence length="266" mass="29656">MAKYVKKYIDSCVICIASKGPSGAQQVQLHPIPKPAIPWHTIHLNLSGKLTGKSDLKQYCSVAIDAFTKFVILEHTTSLNSCHAIKALKNLVNYFGAPKRIIADRGRSYDNSDFKKFCKDHNIHLHLIATGSSRANGQVERVIRTVKSLLTIIECDSDSSWQDQIGEIQLALNGTRCRVTGFTPIELMFGIQGNSLELSKIATSFPDNEKHRLDLDNIRASASDKIIKLSQADSIRFNKVKAKIKPFSIGDYVFVKSEERHQTISS</sequence>
<organism evidence="2 3">
    <name type="scientific">Parnassius mnemosyne</name>
    <name type="common">clouded apollo</name>
    <dbReference type="NCBI Taxonomy" id="213953"/>
    <lineage>
        <taxon>Eukaryota</taxon>
        <taxon>Metazoa</taxon>
        <taxon>Ecdysozoa</taxon>
        <taxon>Arthropoda</taxon>
        <taxon>Hexapoda</taxon>
        <taxon>Insecta</taxon>
        <taxon>Pterygota</taxon>
        <taxon>Neoptera</taxon>
        <taxon>Endopterygota</taxon>
        <taxon>Lepidoptera</taxon>
        <taxon>Glossata</taxon>
        <taxon>Ditrysia</taxon>
        <taxon>Papilionoidea</taxon>
        <taxon>Papilionidae</taxon>
        <taxon>Parnassiinae</taxon>
        <taxon>Parnassini</taxon>
        <taxon>Parnassius</taxon>
        <taxon>Driopa</taxon>
    </lineage>
</organism>
<proteinExistence type="predicted"/>
<dbReference type="InterPro" id="IPR050951">
    <property type="entry name" value="Retrovirus_Pol_polyprotein"/>
</dbReference>
<name>A0AAV1LJS1_9NEOP</name>
<dbReference type="Proteomes" id="UP001314205">
    <property type="component" value="Unassembled WGS sequence"/>
</dbReference>
<dbReference type="AlphaFoldDB" id="A0AAV1LJS1"/>
<dbReference type="Gene3D" id="3.30.420.10">
    <property type="entry name" value="Ribonuclease H-like superfamily/Ribonuclease H"/>
    <property type="match status" value="1"/>
</dbReference>
<protein>
    <recommendedName>
        <fullName evidence="1">Integrase catalytic domain-containing protein</fullName>
    </recommendedName>
</protein>
<evidence type="ECO:0000259" key="1">
    <source>
        <dbReference type="PROSITE" id="PS50994"/>
    </source>
</evidence>
<dbReference type="GO" id="GO:0003676">
    <property type="term" value="F:nucleic acid binding"/>
    <property type="evidence" value="ECO:0007669"/>
    <property type="project" value="InterPro"/>
</dbReference>
<dbReference type="SUPFAM" id="SSF53098">
    <property type="entry name" value="Ribonuclease H-like"/>
    <property type="match status" value="1"/>
</dbReference>
<dbReference type="GO" id="GO:0015074">
    <property type="term" value="P:DNA integration"/>
    <property type="evidence" value="ECO:0007669"/>
    <property type="project" value="InterPro"/>
</dbReference>